<evidence type="ECO:0000256" key="3">
    <source>
        <dbReference type="ARBA" id="ARBA00006001"/>
    </source>
</evidence>
<keyword evidence="8 17" id="KW-0521">NADP</keyword>
<accession>K9XY87</accession>
<keyword evidence="11 18" id="KW-0413">Isomerase</keyword>
<dbReference type="eggNOG" id="COG0063">
    <property type="taxonomic scope" value="Bacteria"/>
</dbReference>
<dbReference type="InterPro" id="IPR000631">
    <property type="entry name" value="CARKD"/>
</dbReference>
<dbReference type="NCBIfam" id="TIGR00197">
    <property type="entry name" value="yjeF_nterm"/>
    <property type="match status" value="1"/>
</dbReference>
<dbReference type="SUPFAM" id="SSF64153">
    <property type="entry name" value="YjeF N-terminal domain-like"/>
    <property type="match status" value="1"/>
</dbReference>
<sequence>MLEQIIVSAEQMRQIEEQIFSAGMPVAALMEKAAGLCASRVQSLYPLSEIKKVGILVGPGHNGGDALVVARELHLAGYQVKICRPLSKLKDLTNTHANYAASLKIPFFEEIETLEDCELIIDGLFGFGNERSLEGKLAAIVNQLNSWSKSVVSIDLPSGIHTDTGKVLGTAVVASHTFCLGLWKRAFFQDQALAYLGKVERLDFGIPPHIVWQVIPQPAPVQQITKTLAQKLLPIPRPQVTHKYKQGHLLLICGSHRYAGGTLLTALGARSSGVGMLSIAVPESLKPILVSHLPDALTIGCPETESGAIASLPDLAQDFSNYDLIACGPGLTSEAKPIVEAVLKAECPIVLDADGLNILAQLGTLSSLGKRKATTVLTPHLGEFKRLFPDIELTDGDRITAVQTAAQQSGAIVLLKGARTAIANPNGSVWLIPESTPALARGGSGDVLTGLIGGLMAQIEAGESEFKEEVSIVATAAWWHAQAGILAAKQRTELGVDAHTLSQYLISVWQ</sequence>
<dbReference type="GO" id="GO:0046872">
    <property type="term" value="F:metal ion binding"/>
    <property type="evidence" value="ECO:0007669"/>
    <property type="project" value="UniProtKB-UniRule"/>
</dbReference>
<evidence type="ECO:0000256" key="1">
    <source>
        <dbReference type="ARBA" id="ARBA00000013"/>
    </source>
</evidence>
<evidence type="ECO:0000256" key="13">
    <source>
        <dbReference type="ARBA" id="ARBA00023268"/>
    </source>
</evidence>
<dbReference type="RefSeq" id="WP_015194282.1">
    <property type="nucleotide sequence ID" value="NC_019748.1"/>
</dbReference>
<comment type="catalytic activity">
    <reaction evidence="1 18 19">
        <text>(6R)-NADHX = (6S)-NADHX</text>
        <dbReference type="Rhea" id="RHEA:32215"/>
        <dbReference type="ChEBI" id="CHEBI:64074"/>
        <dbReference type="ChEBI" id="CHEBI:64075"/>
        <dbReference type="EC" id="5.1.99.6"/>
    </reaction>
</comment>
<comment type="function">
    <text evidence="17">Catalyzes the dehydration of the S-form of NAD(P)HX at the expense of ADP, which is converted to AMP. Together with NAD(P)HX epimerase, which catalyzes the epimerization of the S- and R-forms, the enzyme allows the repair of both epimers of NAD(P)HX, a damaged form of NAD(P)H that is a result of enzymatic or heat-dependent hydration.</text>
</comment>
<dbReference type="PIRSF" id="PIRSF017184">
    <property type="entry name" value="Nnr"/>
    <property type="match status" value="1"/>
</dbReference>
<reference evidence="23" key="1">
    <citation type="journal article" date="2013" name="Proc. Natl. Acad. Sci. U.S.A.">
        <title>Improving the coverage of the cyanobacterial phylum using diversity-driven genome sequencing.</title>
        <authorList>
            <person name="Shih P.M."/>
            <person name="Wu D."/>
            <person name="Latifi A."/>
            <person name="Axen S.D."/>
            <person name="Fewer D.P."/>
            <person name="Talla E."/>
            <person name="Calteau A."/>
            <person name="Cai F."/>
            <person name="Tandeau de Marsac N."/>
            <person name="Rippka R."/>
            <person name="Herdman M."/>
            <person name="Sivonen K."/>
            <person name="Coursin T."/>
            <person name="Laurent T."/>
            <person name="Goodwin L."/>
            <person name="Nolan M."/>
            <person name="Davenport K.W."/>
            <person name="Han C.S."/>
            <person name="Rubin E.M."/>
            <person name="Eisen J.A."/>
            <person name="Woyke T."/>
            <person name="Gugger M."/>
            <person name="Kerfeld C.A."/>
        </authorList>
    </citation>
    <scope>NUCLEOTIDE SEQUENCE [LARGE SCALE GENOMIC DNA]</scope>
    <source>
        <strain evidence="23">ATCC 29371 / PCC 7437</strain>
    </source>
</reference>
<comment type="similarity">
    <text evidence="4 19">In the C-terminal section; belongs to the NnrD/CARKD family.</text>
</comment>
<dbReference type="HAMAP" id="MF_01965">
    <property type="entry name" value="NADHX_dehydratase"/>
    <property type="match status" value="1"/>
</dbReference>
<feature type="binding site" evidence="17">
    <location>
        <position position="445"/>
    </location>
    <ligand>
        <name>AMP</name>
        <dbReference type="ChEBI" id="CHEBI:456215"/>
    </ligand>
</feature>
<evidence type="ECO:0000256" key="2">
    <source>
        <dbReference type="ARBA" id="ARBA00000909"/>
    </source>
</evidence>
<dbReference type="OrthoDB" id="9806925at2"/>
<dbReference type="PATRIC" id="fig|111780.3.peg.3225"/>
<feature type="binding site" evidence="18">
    <location>
        <position position="158"/>
    </location>
    <ligand>
        <name>K(+)</name>
        <dbReference type="ChEBI" id="CHEBI:29103"/>
    </ligand>
</feature>
<proteinExistence type="inferred from homology"/>
<dbReference type="PANTHER" id="PTHR12592:SF0">
    <property type="entry name" value="ATP-DEPENDENT (S)-NAD(P)H-HYDRATE DEHYDRATASE"/>
    <property type="match status" value="1"/>
</dbReference>
<evidence type="ECO:0000256" key="7">
    <source>
        <dbReference type="ARBA" id="ARBA00022840"/>
    </source>
</evidence>
<keyword evidence="13" id="KW-0511">Multifunctional enzyme</keyword>
<dbReference type="Pfam" id="PF01256">
    <property type="entry name" value="Carb_kinase"/>
    <property type="match status" value="1"/>
</dbReference>
<dbReference type="GO" id="GO:0052855">
    <property type="term" value="F:ADP-dependent NAD(P)H-hydrate dehydratase activity"/>
    <property type="evidence" value="ECO:0007669"/>
    <property type="project" value="UniProtKB-UniRule"/>
</dbReference>
<feature type="binding site" evidence="17">
    <location>
        <position position="380"/>
    </location>
    <ligand>
        <name>(6S)-NADPHX</name>
        <dbReference type="ChEBI" id="CHEBI:64076"/>
    </ligand>
</feature>
<dbReference type="EC" id="4.2.1.136" evidence="19"/>
<dbReference type="Pfam" id="PF03853">
    <property type="entry name" value="YjeF_N"/>
    <property type="match status" value="1"/>
</dbReference>
<keyword evidence="23" id="KW-1185">Reference proteome</keyword>
<dbReference type="Proteomes" id="UP000010473">
    <property type="component" value="Chromosome"/>
</dbReference>
<keyword evidence="7 17" id="KW-0067">ATP-binding</keyword>
<dbReference type="InterPro" id="IPR017953">
    <property type="entry name" value="Carbohydrate_kinase_pred_CS"/>
</dbReference>
<evidence type="ECO:0000256" key="18">
    <source>
        <dbReference type="HAMAP-Rule" id="MF_01966"/>
    </source>
</evidence>
<keyword evidence="6 17" id="KW-0547">Nucleotide-binding</keyword>
<dbReference type="Gene3D" id="3.40.50.10260">
    <property type="entry name" value="YjeF N-terminal domain"/>
    <property type="match status" value="1"/>
</dbReference>
<dbReference type="InterPro" id="IPR004443">
    <property type="entry name" value="YjeF_N_dom"/>
</dbReference>
<dbReference type="PROSITE" id="PS51385">
    <property type="entry name" value="YJEF_N"/>
    <property type="match status" value="1"/>
</dbReference>
<comment type="catalytic activity">
    <reaction evidence="16 17 19">
        <text>(6S)-NADPHX + ADP = AMP + phosphate + NADPH + H(+)</text>
        <dbReference type="Rhea" id="RHEA:32235"/>
        <dbReference type="ChEBI" id="CHEBI:15378"/>
        <dbReference type="ChEBI" id="CHEBI:43474"/>
        <dbReference type="ChEBI" id="CHEBI:57783"/>
        <dbReference type="ChEBI" id="CHEBI:64076"/>
        <dbReference type="ChEBI" id="CHEBI:456215"/>
        <dbReference type="ChEBI" id="CHEBI:456216"/>
        <dbReference type="EC" id="4.2.1.136"/>
    </reaction>
</comment>
<evidence type="ECO:0000313" key="23">
    <source>
        <dbReference type="Proteomes" id="UP000010473"/>
    </source>
</evidence>
<evidence type="ECO:0000313" key="22">
    <source>
        <dbReference type="EMBL" id="AFZ36617.1"/>
    </source>
</evidence>
<dbReference type="STRING" id="111780.Sta7437_3105"/>
<comment type="cofactor">
    <cofactor evidence="17">
        <name>Mg(2+)</name>
        <dbReference type="ChEBI" id="CHEBI:18420"/>
    </cofactor>
</comment>
<dbReference type="NCBIfam" id="TIGR00196">
    <property type="entry name" value="yjeF_cterm"/>
    <property type="match status" value="1"/>
</dbReference>
<dbReference type="InterPro" id="IPR036652">
    <property type="entry name" value="YjeF_N_dom_sf"/>
</dbReference>
<dbReference type="SUPFAM" id="SSF53613">
    <property type="entry name" value="Ribokinase-like"/>
    <property type="match status" value="1"/>
</dbReference>
<feature type="binding site" evidence="18">
    <location>
        <position position="122"/>
    </location>
    <ligand>
        <name>K(+)</name>
        <dbReference type="ChEBI" id="CHEBI:29103"/>
    </ligand>
</feature>
<evidence type="ECO:0000256" key="12">
    <source>
        <dbReference type="ARBA" id="ARBA00023239"/>
    </source>
</evidence>
<comment type="similarity">
    <text evidence="18">Belongs to the NnrE/AIBP family.</text>
</comment>
<dbReference type="GO" id="GO:0052856">
    <property type="term" value="F:NAD(P)HX epimerase activity"/>
    <property type="evidence" value="ECO:0007669"/>
    <property type="project" value="UniProtKB-UniRule"/>
</dbReference>
<keyword evidence="10 17" id="KW-0520">NAD</keyword>
<comment type="catalytic activity">
    <reaction evidence="15 17 19">
        <text>(6S)-NADHX + ADP = AMP + phosphate + NADH + H(+)</text>
        <dbReference type="Rhea" id="RHEA:32223"/>
        <dbReference type="ChEBI" id="CHEBI:15378"/>
        <dbReference type="ChEBI" id="CHEBI:43474"/>
        <dbReference type="ChEBI" id="CHEBI:57945"/>
        <dbReference type="ChEBI" id="CHEBI:64074"/>
        <dbReference type="ChEBI" id="CHEBI:456215"/>
        <dbReference type="ChEBI" id="CHEBI:456216"/>
        <dbReference type="EC" id="4.2.1.136"/>
    </reaction>
</comment>
<dbReference type="AlphaFoldDB" id="K9XY87"/>
<comment type="function">
    <text evidence="18">Catalyzes the epimerization of the S- and R-forms of NAD(P)HX, a damaged form of NAD(P)H that is a result of enzymatic or heat-dependent hydration. This is a prerequisite for the S-specific NAD(P)H-hydrate dehydratase to allow the repair of both epimers of NAD(P)HX.</text>
</comment>
<evidence type="ECO:0000256" key="19">
    <source>
        <dbReference type="PIRNR" id="PIRNR017184"/>
    </source>
</evidence>
<comment type="caution">
    <text evidence="17">Lacks conserved residue(s) required for the propagation of feature annotation.</text>
</comment>
<organism evidence="22 23">
    <name type="scientific">Stanieria cyanosphaera (strain ATCC 29371 / PCC 7437)</name>
    <dbReference type="NCBI Taxonomy" id="111780"/>
    <lineage>
        <taxon>Bacteria</taxon>
        <taxon>Bacillati</taxon>
        <taxon>Cyanobacteriota</taxon>
        <taxon>Cyanophyceae</taxon>
        <taxon>Pleurocapsales</taxon>
        <taxon>Dermocarpellaceae</taxon>
        <taxon>Stanieria</taxon>
    </lineage>
</organism>
<evidence type="ECO:0000256" key="11">
    <source>
        <dbReference type="ARBA" id="ARBA00023235"/>
    </source>
</evidence>
<keyword evidence="5 18" id="KW-0479">Metal-binding</keyword>
<dbReference type="EC" id="5.1.99.6" evidence="19"/>
<feature type="binding site" evidence="18">
    <location>
        <position position="62"/>
    </location>
    <ligand>
        <name>K(+)</name>
        <dbReference type="ChEBI" id="CHEBI:29103"/>
    </ligand>
</feature>
<dbReference type="PROSITE" id="PS01050">
    <property type="entry name" value="YJEF_C_2"/>
    <property type="match status" value="1"/>
</dbReference>
<feature type="binding site" evidence="18">
    <location>
        <position position="155"/>
    </location>
    <ligand>
        <name>(6S)-NADPHX</name>
        <dbReference type="ChEBI" id="CHEBI:64076"/>
    </ligand>
</feature>
<dbReference type="KEGG" id="scs:Sta7437_3105"/>
<feature type="domain" description="YjeF N-terminal" evidence="21">
    <location>
        <begin position="12"/>
        <end position="212"/>
    </location>
</feature>
<keyword evidence="12 17" id="KW-0456">Lyase</keyword>
<dbReference type="EMBL" id="CP003653">
    <property type="protein sequence ID" value="AFZ36617.1"/>
    <property type="molecule type" value="Genomic_DNA"/>
</dbReference>
<comment type="similarity">
    <text evidence="3 19">In the N-terminal section; belongs to the NnrE/AIBP family.</text>
</comment>
<comment type="cofactor">
    <cofactor evidence="18 19">
        <name>K(+)</name>
        <dbReference type="ChEBI" id="CHEBI:29103"/>
    </cofactor>
    <text evidence="18 19">Binds 1 potassium ion per subunit.</text>
</comment>
<evidence type="ECO:0000256" key="6">
    <source>
        <dbReference type="ARBA" id="ARBA00022741"/>
    </source>
</evidence>
<evidence type="ECO:0000256" key="16">
    <source>
        <dbReference type="ARBA" id="ARBA00049209"/>
    </source>
</evidence>
<evidence type="ECO:0000256" key="9">
    <source>
        <dbReference type="ARBA" id="ARBA00022958"/>
    </source>
</evidence>
<dbReference type="HAMAP" id="MF_01966">
    <property type="entry name" value="NADHX_epimerase"/>
    <property type="match status" value="1"/>
</dbReference>
<dbReference type="eggNOG" id="COG0062">
    <property type="taxonomic scope" value="Bacteria"/>
</dbReference>
<comment type="similarity">
    <text evidence="17">Belongs to the NnrD/CARKD family.</text>
</comment>
<dbReference type="Gene3D" id="3.40.1190.20">
    <property type="match status" value="1"/>
</dbReference>
<comment type="subunit">
    <text evidence="17">Homotetramer.</text>
</comment>
<evidence type="ECO:0000256" key="17">
    <source>
        <dbReference type="HAMAP-Rule" id="MF_01965"/>
    </source>
</evidence>
<feature type="binding site" evidence="17">
    <location>
        <position position="330"/>
    </location>
    <ligand>
        <name>(6S)-NADPHX</name>
        <dbReference type="ChEBI" id="CHEBI:64076"/>
    </ligand>
</feature>
<evidence type="ECO:0000256" key="14">
    <source>
        <dbReference type="ARBA" id="ARBA00025153"/>
    </source>
</evidence>
<evidence type="ECO:0000256" key="4">
    <source>
        <dbReference type="ARBA" id="ARBA00009524"/>
    </source>
</evidence>
<protein>
    <recommendedName>
        <fullName evidence="19">Bifunctional NAD(P)H-hydrate repair enzyme</fullName>
    </recommendedName>
    <alternativeName>
        <fullName evidence="19">Nicotinamide nucleotide repair protein</fullName>
    </alternativeName>
    <domain>
        <recommendedName>
            <fullName evidence="19">ADP-dependent (S)-NAD(P)H-hydrate dehydratase</fullName>
            <ecNumber evidence="19">4.2.1.136</ecNumber>
        </recommendedName>
        <alternativeName>
            <fullName evidence="19">ADP-dependent NAD(P)HX dehydratase</fullName>
        </alternativeName>
    </domain>
    <domain>
        <recommendedName>
            <fullName evidence="19">NAD(P)H-hydrate epimerase</fullName>
            <ecNumber evidence="19">5.1.99.6</ecNumber>
        </recommendedName>
    </domain>
</protein>
<dbReference type="InterPro" id="IPR029056">
    <property type="entry name" value="Ribokinase-like"/>
</dbReference>
<evidence type="ECO:0000259" key="20">
    <source>
        <dbReference type="PROSITE" id="PS51383"/>
    </source>
</evidence>
<feature type="domain" description="YjeF C-terminal" evidence="20">
    <location>
        <begin position="226"/>
        <end position="510"/>
    </location>
</feature>
<evidence type="ECO:0000256" key="15">
    <source>
        <dbReference type="ARBA" id="ARBA00048238"/>
    </source>
</evidence>
<evidence type="ECO:0000256" key="10">
    <source>
        <dbReference type="ARBA" id="ARBA00023027"/>
    </source>
</evidence>
<feature type="binding site" evidence="17">
    <location>
        <position position="446"/>
    </location>
    <ligand>
        <name>(6S)-NADPHX</name>
        <dbReference type="ChEBI" id="CHEBI:64076"/>
    </ligand>
</feature>
<comment type="catalytic activity">
    <reaction evidence="2 18 19">
        <text>(6R)-NADPHX = (6S)-NADPHX</text>
        <dbReference type="Rhea" id="RHEA:32227"/>
        <dbReference type="ChEBI" id="CHEBI:64076"/>
        <dbReference type="ChEBI" id="CHEBI:64077"/>
        <dbReference type="EC" id="5.1.99.6"/>
    </reaction>
</comment>
<dbReference type="GO" id="GO:0046496">
    <property type="term" value="P:nicotinamide nucleotide metabolic process"/>
    <property type="evidence" value="ECO:0007669"/>
    <property type="project" value="UniProtKB-UniRule"/>
</dbReference>
<name>K9XY87_STAC7</name>
<comment type="function">
    <text evidence="14 19">Bifunctional enzyme that catalyzes the epimerization of the S- and R-forms of NAD(P)HX and the dehydration of the S-form of NAD(P)HX at the expense of ADP, which is converted to AMP. This allows the repair of both epimers of NAD(P)HX, a damaged form of NAD(P)H that is a result of enzymatic or heat-dependent hydration.</text>
</comment>
<keyword evidence="9 18" id="KW-0630">Potassium</keyword>
<feature type="binding site" evidence="18">
    <location>
        <begin position="61"/>
        <end position="65"/>
    </location>
    <ligand>
        <name>(6S)-NADPHX</name>
        <dbReference type="ChEBI" id="CHEBI:64076"/>
    </ligand>
</feature>
<dbReference type="CDD" id="cd01171">
    <property type="entry name" value="YXKO-related"/>
    <property type="match status" value="1"/>
</dbReference>
<evidence type="ECO:0000259" key="21">
    <source>
        <dbReference type="PROSITE" id="PS51385"/>
    </source>
</evidence>
<dbReference type="GO" id="GO:0005524">
    <property type="term" value="F:ATP binding"/>
    <property type="evidence" value="ECO:0007669"/>
    <property type="project" value="UniProtKB-UniRule"/>
</dbReference>
<dbReference type="PROSITE" id="PS51383">
    <property type="entry name" value="YJEF_C_3"/>
    <property type="match status" value="1"/>
</dbReference>
<dbReference type="HOGENOM" id="CLU_024853_4_1_3"/>
<evidence type="ECO:0000256" key="8">
    <source>
        <dbReference type="ARBA" id="ARBA00022857"/>
    </source>
</evidence>
<dbReference type="GO" id="GO:0110051">
    <property type="term" value="P:metabolite repair"/>
    <property type="evidence" value="ECO:0007669"/>
    <property type="project" value="TreeGrafter"/>
</dbReference>
<gene>
    <name evidence="18" type="primary">nnrE</name>
    <name evidence="17" type="synonym">nnrD</name>
    <name evidence="22" type="ordered locus">Sta7437_3105</name>
</gene>
<feature type="binding site" evidence="18">
    <location>
        <begin position="126"/>
        <end position="132"/>
    </location>
    <ligand>
        <name>(6S)-NADPHX</name>
        <dbReference type="ChEBI" id="CHEBI:64076"/>
    </ligand>
</feature>
<feature type="binding site" evidence="17">
    <location>
        <begin position="416"/>
        <end position="420"/>
    </location>
    <ligand>
        <name>AMP</name>
        <dbReference type="ChEBI" id="CHEBI:456215"/>
    </ligand>
</feature>
<dbReference type="PANTHER" id="PTHR12592">
    <property type="entry name" value="ATP-DEPENDENT (S)-NAD(P)H-HYDRATE DEHYDRATASE FAMILY MEMBER"/>
    <property type="match status" value="1"/>
</dbReference>
<dbReference type="InterPro" id="IPR030677">
    <property type="entry name" value="Nnr"/>
</dbReference>
<evidence type="ECO:0000256" key="5">
    <source>
        <dbReference type="ARBA" id="ARBA00022723"/>
    </source>
</evidence>